<evidence type="ECO:0000259" key="11">
    <source>
        <dbReference type="PROSITE" id="PS50835"/>
    </source>
</evidence>
<dbReference type="GO" id="GO:0007166">
    <property type="term" value="P:cell surface receptor signaling pathway"/>
    <property type="evidence" value="ECO:0007669"/>
    <property type="project" value="TreeGrafter"/>
</dbReference>
<evidence type="ECO:0000256" key="8">
    <source>
        <dbReference type="ARBA" id="ARBA00023170"/>
    </source>
</evidence>
<evidence type="ECO:0000313" key="12">
    <source>
        <dbReference type="Ensembl" id="ENSPREP00000022787.1"/>
    </source>
</evidence>
<reference evidence="12" key="3">
    <citation type="submission" date="2025-09" db="UniProtKB">
        <authorList>
            <consortium name="Ensembl"/>
        </authorList>
    </citation>
    <scope>IDENTIFICATION</scope>
    <source>
        <strain evidence="12">Guanapo</strain>
    </source>
</reference>
<evidence type="ECO:0000256" key="2">
    <source>
        <dbReference type="ARBA" id="ARBA00022475"/>
    </source>
</evidence>
<evidence type="ECO:0000256" key="4">
    <source>
        <dbReference type="ARBA" id="ARBA00022729"/>
    </source>
</evidence>
<reference evidence="13" key="1">
    <citation type="submission" date="2013-11" db="EMBL/GenBank/DDBJ databases">
        <title>The genomic landscape of the Guanapo guppy.</title>
        <authorList>
            <person name="Kuenstner A."/>
            <person name="Dreyer C."/>
        </authorList>
    </citation>
    <scope>NUCLEOTIDE SEQUENCE</scope>
    <source>
        <strain evidence="13">Guanapo</strain>
    </source>
</reference>
<dbReference type="Bgee" id="ENSPREG00000015387">
    <property type="expression patterns" value="Expressed in caudal fin and 1 other cell type or tissue"/>
</dbReference>
<dbReference type="PANTHER" id="PTHR25466">
    <property type="entry name" value="T-LYMPHOCYTE ACTIVATION ANTIGEN"/>
    <property type="match status" value="1"/>
</dbReference>
<proteinExistence type="predicted"/>
<dbReference type="Ensembl" id="ENSPRET00000023025.1">
    <property type="protein sequence ID" value="ENSPREP00000022787.1"/>
    <property type="gene ID" value="ENSPREG00000015387.1"/>
</dbReference>
<name>A0A3P9PLN6_POERE</name>
<dbReference type="Proteomes" id="UP000242638">
    <property type="component" value="Unassembled WGS sequence"/>
</dbReference>
<keyword evidence="7" id="KW-1015">Disulfide bond</keyword>
<dbReference type="OMA" id="RVEWRDK"/>
<keyword evidence="8" id="KW-0675">Receptor</keyword>
<dbReference type="GO" id="GO:0071222">
    <property type="term" value="P:cellular response to lipopolysaccharide"/>
    <property type="evidence" value="ECO:0007669"/>
    <property type="project" value="TreeGrafter"/>
</dbReference>
<reference evidence="12" key="2">
    <citation type="submission" date="2025-08" db="UniProtKB">
        <authorList>
            <consortium name="Ensembl"/>
        </authorList>
    </citation>
    <scope>IDENTIFICATION</scope>
    <source>
        <strain evidence="12">Guanapo</strain>
    </source>
</reference>
<evidence type="ECO:0000256" key="5">
    <source>
        <dbReference type="ARBA" id="ARBA00022989"/>
    </source>
</evidence>
<keyword evidence="13" id="KW-1185">Reference proteome</keyword>
<keyword evidence="5" id="KW-1133">Transmembrane helix</keyword>
<dbReference type="AlphaFoldDB" id="A0A3P9PLN6"/>
<dbReference type="Pfam" id="PF07686">
    <property type="entry name" value="V-set"/>
    <property type="match status" value="1"/>
</dbReference>
<dbReference type="Gene3D" id="2.60.40.10">
    <property type="entry name" value="Immunoglobulins"/>
    <property type="match status" value="1"/>
</dbReference>
<organism evidence="12 13">
    <name type="scientific">Poecilia reticulata</name>
    <name type="common">Guppy</name>
    <name type="synonym">Acanthophacelus reticulatus</name>
    <dbReference type="NCBI Taxonomy" id="8081"/>
    <lineage>
        <taxon>Eukaryota</taxon>
        <taxon>Metazoa</taxon>
        <taxon>Chordata</taxon>
        <taxon>Craniata</taxon>
        <taxon>Vertebrata</taxon>
        <taxon>Euteleostomi</taxon>
        <taxon>Actinopterygii</taxon>
        <taxon>Neopterygii</taxon>
        <taxon>Teleostei</taxon>
        <taxon>Neoteleostei</taxon>
        <taxon>Acanthomorphata</taxon>
        <taxon>Ovalentaria</taxon>
        <taxon>Atherinomorphae</taxon>
        <taxon>Cyprinodontiformes</taxon>
        <taxon>Poeciliidae</taxon>
        <taxon>Poeciliinae</taxon>
        <taxon>Poecilia</taxon>
    </lineage>
</organism>
<keyword evidence="9" id="KW-0325">Glycoprotein</keyword>
<evidence type="ECO:0000256" key="6">
    <source>
        <dbReference type="ARBA" id="ARBA00023136"/>
    </source>
</evidence>
<dbReference type="GO" id="GO:0042102">
    <property type="term" value="P:positive regulation of T cell proliferation"/>
    <property type="evidence" value="ECO:0007669"/>
    <property type="project" value="TreeGrafter"/>
</dbReference>
<dbReference type="PROSITE" id="PS50835">
    <property type="entry name" value="IG_LIKE"/>
    <property type="match status" value="1"/>
</dbReference>
<dbReference type="GO" id="GO:0042130">
    <property type="term" value="P:negative regulation of T cell proliferation"/>
    <property type="evidence" value="ECO:0007669"/>
    <property type="project" value="TreeGrafter"/>
</dbReference>
<evidence type="ECO:0000313" key="13">
    <source>
        <dbReference type="Proteomes" id="UP000242638"/>
    </source>
</evidence>
<keyword evidence="3" id="KW-0812">Transmembrane</keyword>
<keyword evidence="10" id="KW-0393">Immunoglobulin domain</keyword>
<evidence type="ECO:0000256" key="3">
    <source>
        <dbReference type="ARBA" id="ARBA00022692"/>
    </source>
</evidence>
<dbReference type="InterPro" id="IPR013783">
    <property type="entry name" value="Ig-like_fold"/>
</dbReference>
<accession>A0A3P9PLN6</accession>
<dbReference type="GO" id="GO:0006955">
    <property type="term" value="P:immune response"/>
    <property type="evidence" value="ECO:0007669"/>
    <property type="project" value="TreeGrafter"/>
</dbReference>
<feature type="domain" description="Ig-like" evidence="11">
    <location>
        <begin position="26"/>
        <end position="121"/>
    </location>
</feature>
<evidence type="ECO:0000256" key="7">
    <source>
        <dbReference type="ARBA" id="ARBA00023157"/>
    </source>
</evidence>
<dbReference type="GO" id="GO:0009897">
    <property type="term" value="C:external side of plasma membrane"/>
    <property type="evidence" value="ECO:0007669"/>
    <property type="project" value="TreeGrafter"/>
</dbReference>
<comment type="subcellular location">
    <subcellularLocation>
        <location evidence="1">Cell membrane</location>
        <topology evidence="1">Single-pass type I membrane protein</topology>
    </subcellularLocation>
</comment>
<dbReference type="InterPro" id="IPR036179">
    <property type="entry name" value="Ig-like_dom_sf"/>
</dbReference>
<dbReference type="SUPFAM" id="SSF48726">
    <property type="entry name" value="Immunoglobulin"/>
    <property type="match status" value="1"/>
</dbReference>
<dbReference type="InterPro" id="IPR007110">
    <property type="entry name" value="Ig-like_dom"/>
</dbReference>
<keyword evidence="6" id="KW-0472">Membrane</keyword>
<keyword evidence="4" id="KW-0732">Signal</keyword>
<keyword evidence="2" id="KW-1003">Cell membrane</keyword>
<protein>
    <recommendedName>
        <fullName evidence="11">Ig-like domain-containing protein</fullName>
    </recommendedName>
</protein>
<dbReference type="InterPro" id="IPR013106">
    <property type="entry name" value="Ig_V-set"/>
</dbReference>
<dbReference type="GeneTree" id="ENSGT00940000175195"/>
<sequence>YSCWGSEVKNGKNVSFDSVEVESGVESVLLPCRTTESLDGDVKVEWRNGYNDVVHVYQNGSDQPEEQRWNYRTRTKMDENLLKNGDLSLTLRWPFDGDRGIYTCRVYRGGDVLMEKKVQLEVKGQWFRSDVSVGSEPAGTSRTSRY</sequence>
<dbReference type="PANTHER" id="PTHR25466:SF14">
    <property type="entry name" value="BUTYROPHILIN SUBFAMILY 2 MEMBER A2-LIKE-RELATED"/>
    <property type="match status" value="1"/>
</dbReference>
<evidence type="ECO:0000256" key="9">
    <source>
        <dbReference type="ARBA" id="ARBA00023180"/>
    </source>
</evidence>
<evidence type="ECO:0000256" key="1">
    <source>
        <dbReference type="ARBA" id="ARBA00004251"/>
    </source>
</evidence>
<evidence type="ECO:0000256" key="10">
    <source>
        <dbReference type="ARBA" id="ARBA00023319"/>
    </source>
</evidence>
<dbReference type="InterPro" id="IPR051713">
    <property type="entry name" value="T-cell_Activation_Regulation"/>
</dbReference>
<dbReference type="GO" id="GO:0031295">
    <property type="term" value="P:T cell costimulation"/>
    <property type="evidence" value="ECO:0007669"/>
    <property type="project" value="TreeGrafter"/>
</dbReference>